<sequence>MIELAADILYVSSKSKYVAMGTGASLISDPVGPDNNAFLRAAGASGDLLVAAWGGNAKSRRVQEVLRLPGFERINYLRLTQAGQPSHPLYLPKDLTPTPWPR</sequence>
<dbReference type="Pfam" id="PF07799">
    <property type="entry name" value="DUF1643"/>
    <property type="match status" value="1"/>
</dbReference>
<evidence type="ECO:0000313" key="1">
    <source>
        <dbReference type="EMBL" id="XBH20427.1"/>
    </source>
</evidence>
<reference evidence="1" key="1">
    <citation type="submission" date="2024-02" db="EMBL/GenBank/DDBJ databases">
        <title>Tomenella chthoni gen. nov. sp. nov., a member of the family Jonesiaceae isolated from bat guano.</title>
        <authorList>
            <person name="Miller S.L."/>
            <person name="King J."/>
            <person name="Sankaranarayanan K."/>
            <person name="Lawson P.A."/>
        </authorList>
    </citation>
    <scope>NUCLEOTIDE SEQUENCE</scope>
    <source>
        <strain evidence="1">BS-20</strain>
    </source>
</reference>
<proteinExistence type="predicted"/>
<dbReference type="InterPro" id="IPR012441">
    <property type="entry name" value="DUF1643"/>
</dbReference>
<accession>A0AAU7DSZ7</accession>
<name>A0AAU7DSZ7_9MICO</name>
<gene>
    <name evidence="1" type="ORF">V5R04_09220</name>
</gene>
<organism evidence="1">
    <name type="scientific">Jonesiaceae bacterium BS-20</name>
    <dbReference type="NCBI Taxonomy" id="3120821"/>
    <lineage>
        <taxon>Bacteria</taxon>
        <taxon>Bacillati</taxon>
        <taxon>Actinomycetota</taxon>
        <taxon>Actinomycetes</taxon>
        <taxon>Micrococcales</taxon>
        <taxon>Jonesiaceae</taxon>
    </lineage>
</organism>
<dbReference type="AlphaFoldDB" id="A0AAU7DSZ7"/>
<dbReference type="EMBL" id="CP146203">
    <property type="protein sequence ID" value="XBH20427.1"/>
    <property type="molecule type" value="Genomic_DNA"/>
</dbReference>
<protein>
    <submittedName>
        <fullName evidence="1">DUF1643 domain-containing protein</fullName>
    </submittedName>
</protein>